<evidence type="ECO:0000313" key="1">
    <source>
        <dbReference type="EMBL" id="RMX41168.1"/>
    </source>
</evidence>
<keyword evidence="2" id="KW-1185">Reference proteome</keyword>
<dbReference type="Proteomes" id="UP000275408">
    <property type="component" value="Unassembled WGS sequence"/>
</dbReference>
<feature type="non-terminal residue" evidence="1">
    <location>
        <position position="1"/>
    </location>
</feature>
<organism evidence="1 2">
    <name type="scientific">Pocillopora damicornis</name>
    <name type="common">Cauliflower coral</name>
    <name type="synonym">Millepora damicornis</name>
    <dbReference type="NCBI Taxonomy" id="46731"/>
    <lineage>
        <taxon>Eukaryota</taxon>
        <taxon>Metazoa</taxon>
        <taxon>Cnidaria</taxon>
        <taxon>Anthozoa</taxon>
        <taxon>Hexacorallia</taxon>
        <taxon>Scleractinia</taxon>
        <taxon>Astrocoeniina</taxon>
        <taxon>Pocilloporidae</taxon>
        <taxon>Pocillopora</taxon>
    </lineage>
</organism>
<sequence>DTFHYNYELWSNKHEFSSDTGLTELDDQETKLPTYWKTKFSKICFGLSKAYPLTLGTETQSVYCHIGCPGHCSDGSWTLIIKINGTTDGHKLLQSIVIPLNYQAIKCNPEEGYNSDACLTGFDDQETKLWTYWHTRFYKICVGIKIGDKIKLTKTADS</sequence>
<dbReference type="EMBL" id="RCHS01003521">
    <property type="protein sequence ID" value="RMX41168.1"/>
    <property type="molecule type" value="Genomic_DNA"/>
</dbReference>
<proteinExistence type="predicted"/>
<evidence type="ECO:0000313" key="2">
    <source>
        <dbReference type="Proteomes" id="UP000275408"/>
    </source>
</evidence>
<dbReference type="AlphaFoldDB" id="A0A3M6TIS2"/>
<protein>
    <submittedName>
        <fullName evidence="1">Uncharacterized protein</fullName>
    </submittedName>
</protein>
<comment type="caution">
    <text evidence="1">The sequence shown here is derived from an EMBL/GenBank/DDBJ whole genome shotgun (WGS) entry which is preliminary data.</text>
</comment>
<name>A0A3M6TIS2_POCDA</name>
<gene>
    <name evidence="1" type="ORF">pdam_00019188</name>
</gene>
<reference evidence="1 2" key="1">
    <citation type="journal article" date="2018" name="Sci. Rep.">
        <title>Comparative analysis of the Pocillopora damicornis genome highlights role of immune system in coral evolution.</title>
        <authorList>
            <person name="Cunning R."/>
            <person name="Bay R.A."/>
            <person name="Gillette P."/>
            <person name="Baker A.C."/>
            <person name="Traylor-Knowles N."/>
        </authorList>
    </citation>
    <scope>NUCLEOTIDE SEQUENCE [LARGE SCALE GENOMIC DNA]</scope>
    <source>
        <strain evidence="1">RSMAS</strain>
        <tissue evidence="1">Whole animal</tissue>
    </source>
</reference>
<accession>A0A3M6TIS2</accession>